<name>A0AAV4C431_9GAST</name>
<dbReference type="AlphaFoldDB" id="A0AAV4C431"/>
<accession>A0AAV4C431</accession>
<dbReference type="EMBL" id="BLXT01005793">
    <property type="protein sequence ID" value="GFO26146.1"/>
    <property type="molecule type" value="Genomic_DNA"/>
</dbReference>
<comment type="caution">
    <text evidence="1">The sequence shown here is derived from an EMBL/GenBank/DDBJ whole genome shotgun (WGS) entry which is preliminary data.</text>
</comment>
<dbReference type="PANTHER" id="PTHR47027:SF20">
    <property type="entry name" value="REVERSE TRANSCRIPTASE-LIKE PROTEIN WITH RNA-DIRECTED DNA POLYMERASE DOMAIN"/>
    <property type="match status" value="1"/>
</dbReference>
<evidence type="ECO:0000313" key="2">
    <source>
        <dbReference type="Proteomes" id="UP000735302"/>
    </source>
</evidence>
<sequence length="135" mass="14951">MGLSLNVKKTECMVVSKKSSNPKCNLVSKGKQIKQITKFKYPGYLITSDGRYTSEISERVAMAKDIFQKMKTILANRNISMTTKIRAEMVAALVTSCTTFSPLQNVATAAASTDTAIELQPRLVPKRVLKLQHLL</sequence>
<keyword evidence="1" id="KW-0548">Nucleotidyltransferase</keyword>
<protein>
    <submittedName>
        <fullName evidence="1">RNA-directed DNA polymerase from mobile element jockey-like</fullName>
    </submittedName>
</protein>
<keyword evidence="1" id="KW-0695">RNA-directed DNA polymerase</keyword>
<dbReference type="PANTHER" id="PTHR47027">
    <property type="entry name" value="REVERSE TRANSCRIPTASE DOMAIN-CONTAINING PROTEIN"/>
    <property type="match status" value="1"/>
</dbReference>
<proteinExistence type="predicted"/>
<gene>
    <name evidence="1" type="ORF">PoB_005265100</name>
</gene>
<dbReference type="GO" id="GO:0003964">
    <property type="term" value="F:RNA-directed DNA polymerase activity"/>
    <property type="evidence" value="ECO:0007669"/>
    <property type="project" value="UniProtKB-KW"/>
</dbReference>
<reference evidence="1 2" key="1">
    <citation type="journal article" date="2021" name="Elife">
        <title>Chloroplast acquisition without the gene transfer in kleptoplastic sea slugs, Plakobranchus ocellatus.</title>
        <authorList>
            <person name="Maeda T."/>
            <person name="Takahashi S."/>
            <person name="Yoshida T."/>
            <person name="Shimamura S."/>
            <person name="Takaki Y."/>
            <person name="Nagai Y."/>
            <person name="Toyoda A."/>
            <person name="Suzuki Y."/>
            <person name="Arimoto A."/>
            <person name="Ishii H."/>
            <person name="Satoh N."/>
            <person name="Nishiyama T."/>
            <person name="Hasebe M."/>
            <person name="Maruyama T."/>
            <person name="Minagawa J."/>
            <person name="Obokata J."/>
            <person name="Shigenobu S."/>
        </authorList>
    </citation>
    <scope>NUCLEOTIDE SEQUENCE [LARGE SCALE GENOMIC DNA]</scope>
</reference>
<dbReference type="Proteomes" id="UP000735302">
    <property type="component" value="Unassembled WGS sequence"/>
</dbReference>
<keyword evidence="2" id="KW-1185">Reference proteome</keyword>
<organism evidence="1 2">
    <name type="scientific">Plakobranchus ocellatus</name>
    <dbReference type="NCBI Taxonomy" id="259542"/>
    <lineage>
        <taxon>Eukaryota</taxon>
        <taxon>Metazoa</taxon>
        <taxon>Spiralia</taxon>
        <taxon>Lophotrochozoa</taxon>
        <taxon>Mollusca</taxon>
        <taxon>Gastropoda</taxon>
        <taxon>Heterobranchia</taxon>
        <taxon>Euthyneura</taxon>
        <taxon>Panpulmonata</taxon>
        <taxon>Sacoglossa</taxon>
        <taxon>Placobranchoidea</taxon>
        <taxon>Plakobranchidae</taxon>
        <taxon>Plakobranchus</taxon>
    </lineage>
</organism>
<keyword evidence="1" id="KW-0808">Transferase</keyword>
<evidence type="ECO:0000313" key="1">
    <source>
        <dbReference type="EMBL" id="GFO26146.1"/>
    </source>
</evidence>